<evidence type="ECO:0000259" key="6">
    <source>
        <dbReference type="Pfam" id="PF03151"/>
    </source>
</evidence>
<comment type="caution">
    <text evidence="7">The sequence shown here is derived from an EMBL/GenBank/DDBJ whole genome shotgun (WGS) entry which is preliminary data.</text>
</comment>
<organism evidence="7 8">
    <name type="scientific">Triparma laevis f. longispina</name>
    <dbReference type="NCBI Taxonomy" id="1714387"/>
    <lineage>
        <taxon>Eukaryota</taxon>
        <taxon>Sar</taxon>
        <taxon>Stramenopiles</taxon>
        <taxon>Ochrophyta</taxon>
        <taxon>Bolidophyceae</taxon>
        <taxon>Parmales</taxon>
        <taxon>Triparmaceae</taxon>
        <taxon>Triparma</taxon>
    </lineage>
</organism>
<dbReference type="InterPro" id="IPR050186">
    <property type="entry name" value="TPT_transporter"/>
</dbReference>
<feature type="transmembrane region" description="Helical" evidence="5">
    <location>
        <begin position="65"/>
        <end position="87"/>
    </location>
</feature>
<protein>
    <recommendedName>
        <fullName evidence="6">Sugar phosphate transporter domain-containing protein</fullName>
    </recommendedName>
</protein>
<evidence type="ECO:0000313" key="8">
    <source>
        <dbReference type="Proteomes" id="UP001165122"/>
    </source>
</evidence>
<dbReference type="PANTHER" id="PTHR11132">
    <property type="entry name" value="SOLUTE CARRIER FAMILY 35"/>
    <property type="match status" value="1"/>
</dbReference>
<sequence length="349" mass="38555">MNRFKIPPRPPNISPHLHIQIYLGSLPLTFLLSTWFIFGAVTITSSKLLLSTSYKNWDGVDRHHAVSAVTLTLFQFLTSTIILNLLLHHTPFHPLNLPPRSPLQKSFLLKTSFFYTLGFLLTSYSFSLSTASFTETVKASEPITSAIVAVYYGIEKISAGECTGIGMIVTGVLMTVKGANEVIPIAVASTNVTANPGLSVLITLSSNLCFSLRNLNQTLLSKESNNFNSIQFFHSLSQLSFLLILPIFIYDLRKNFLGLTLRSLSMLILNGSSHFIYNLSSTLILSRVSMIQHATYNAARRLFAILVTSFYFGVVLGFKGVAGVMLTVGGFGVYGKEKGRRRERSSIPR</sequence>
<dbReference type="InterPro" id="IPR037185">
    <property type="entry name" value="EmrE-like"/>
</dbReference>
<evidence type="ECO:0000256" key="4">
    <source>
        <dbReference type="ARBA" id="ARBA00023136"/>
    </source>
</evidence>
<evidence type="ECO:0000256" key="5">
    <source>
        <dbReference type="SAM" id="Phobius"/>
    </source>
</evidence>
<dbReference type="EMBL" id="BRXW01000162">
    <property type="protein sequence ID" value="GMI11436.1"/>
    <property type="molecule type" value="Genomic_DNA"/>
</dbReference>
<keyword evidence="3 5" id="KW-1133">Transmembrane helix</keyword>
<evidence type="ECO:0000256" key="2">
    <source>
        <dbReference type="ARBA" id="ARBA00022692"/>
    </source>
</evidence>
<accession>A0A9W7KU57</accession>
<keyword evidence="2 5" id="KW-0812">Transmembrane</keyword>
<feature type="transmembrane region" description="Helical" evidence="5">
    <location>
        <begin position="232"/>
        <end position="252"/>
    </location>
</feature>
<dbReference type="AlphaFoldDB" id="A0A9W7KU57"/>
<comment type="subcellular location">
    <subcellularLocation>
        <location evidence="1">Membrane</location>
        <topology evidence="1">Multi-pass membrane protein</topology>
    </subcellularLocation>
</comment>
<feature type="transmembrane region" description="Helical" evidence="5">
    <location>
        <begin position="264"/>
        <end position="285"/>
    </location>
</feature>
<feature type="transmembrane region" description="Helical" evidence="5">
    <location>
        <begin position="21"/>
        <end position="45"/>
    </location>
</feature>
<dbReference type="InterPro" id="IPR004853">
    <property type="entry name" value="Sugar_P_trans_dom"/>
</dbReference>
<dbReference type="SUPFAM" id="SSF103481">
    <property type="entry name" value="Multidrug resistance efflux transporter EmrE"/>
    <property type="match status" value="1"/>
</dbReference>
<name>A0A9W7KU57_9STRA</name>
<dbReference type="GO" id="GO:0016020">
    <property type="term" value="C:membrane"/>
    <property type="evidence" value="ECO:0007669"/>
    <property type="project" value="UniProtKB-SubCell"/>
</dbReference>
<dbReference type="Proteomes" id="UP001165122">
    <property type="component" value="Unassembled WGS sequence"/>
</dbReference>
<reference evidence="8" key="1">
    <citation type="journal article" date="2023" name="Commun. Biol.">
        <title>Genome analysis of Parmales, the sister group of diatoms, reveals the evolutionary specialization of diatoms from phago-mixotrophs to photoautotrophs.</title>
        <authorList>
            <person name="Ban H."/>
            <person name="Sato S."/>
            <person name="Yoshikawa S."/>
            <person name="Yamada K."/>
            <person name="Nakamura Y."/>
            <person name="Ichinomiya M."/>
            <person name="Sato N."/>
            <person name="Blanc-Mathieu R."/>
            <person name="Endo H."/>
            <person name="Kuwata A."/>
            <person name="Ogata H."/>
        </authorList>
    </citation>
    <scope>NUCLEOTIDE SEQUENCE [LARGE SCALE GENOMIC DNA]</scope>
    <source>
        <strain evidence="8">NIES 3700</strain>
    </source>
</reference>
<feature type="domain" description="Sugar phosphate transporter" evidence="6">
    <location>
        <begin position="29"/>
        <end position="334"/>
    </location>
</feature>
<dbReference type="Pfam" id="PF03151">
    <property type="entry name" value="TPT"/>
    <property type="match status" value="1"/>
</dbReference>
<gene>
    <name evidence="7" type="ORF">TrLO_g5175</name>
</gene>
<evidence type="ECO:0000256" key="1">
    <source>
        <dbReference type="ARBA" id="ARBA00004141"/>
    </source>
</evidence>
<evidence type="ECO:0000256" key="3">
    <source>
        <dbReference type="ARBA" id="ARBA00022989"/>
    </source>
</evidence>
<feature type="transmembrane region" description="Helical" evidence="5">
    <location>
        <begin position="305"/>
        <end position="334"/>
    </location>
</feature>
<dbReference type="OrthoDB" id="10618435at2759"/>
<evidence type="ECO:0000313" key="7">
    <source>
        <dbReference type="EMBL" id="GMI11436.1"/>
    </source>
</evidence>
<keyword evidence="4 5" id="KW-0472">Membrane</keyword>
<keyword evidence="8" id="KW-1185">Reference proteome</keyword>
<proteinExistence type="predicted"/>